<dbReference type="OrthoDB" id="416344at2759"/>
<organism evidence="4 5">
    <name type="scientific">Dictyocaulus viviparus</name>
    <name type="common">Bovine lungworm</name>
    <dbReference type="NCBI Taxonomy" id="29172"/>
    <lineage>
        <taxon>Eukaryota</taxon>
        <taxon>Metazoa</taxon>
        <taxon>Ecdysozoa</taxon>
        <taxon>Nematoda</taxon>
        <taxon>Chromadorea</taxon>
        <taxon>Rhabditida</taxon>
        <taxon>Rhabditina</taxon>
        <taxon>Rhabditomorpha</taxon>
        <taxon>Strongyloidea</taxon>
        <taxon>Metastrongylidae</taxon>
        <taxon>Dictyocaulus</taxon>
    </lineage>
</organism>
<dbReference type="Gene3D" id="3.40.50.1820">
    <property type="entry name" value="alpha/beta hydrolase"/>
    <property type="match status" value="1"/>
</dbReference>
<dbReference type="PANTHER" id="PTHR42776">
    <property type="entry name" value="SERINE PEPTIDASE S9 FAMILY MEMBER"/>
    <property type="match status" value="1"/>
</dbReference>
<dbReference type="InterPro" id="IPR029058">
    <property type="entry name" value="AB_hydrolase_fold"/>
</dbReference>
<dbReference type="PANTHER" id="PTHR42776:SF27">
    <property type="entry name" value="DIPEPTIDYL PEPTIDASE FAMILY MEMBER 6"/>
    <property type="match status" value="1"/>
</dbReference>
<dbReference type="EMBL" id="KN716385">
    <property type="protein sequence ID" value="KJH45814.1"/>
    <property type="molecule type" value="Genomic_DNA"/>
</dbReference>
<reference evidence="4 5" key="1">
    <citation type="submission" date="2013-11" db="EMBL/GenBank/DDBJ databases">
        <title>Draft genome of the bovine lungworm Dictyocaulus viviparus.</title>
        <authorList>
            <person name="Mitreva M."/>
        </authorList>
    </citation>
    <scope>NUCLEOTIDE SEQUENCE [LARGE SCALE GENOMIC DNA]</scope>
    <source>
        <strain evidence="4 5">HannoverDv2000</strain>
    </source>
</reference>
<proteinExistence type="predicted"/>
<feature type="domain" description="Peptidase S9 prolyl oligopeptidase catalytic" evidence="3">
    <location>
        <begin position="351"/>
        <end position="565"/>
    </location>
</feature>
<evidence type="ECO:0000259" key="3">
    <source>
        <dbReference type="Pfam" id="PF00326"/>
    </source>
</evidence>
<keyword evidence="1" id="KW-0378">Hydrolase</keyword>
<feature type="region of interest" description="Disordered" evidence="2">
    <location>
        <begin position="639"/>
        <end position="662"/>
    </location>
</feature>
<gene>
    <name evidence="4" type="ORF">DICVIV_08138</name>
</gene>
<dbReference type="Pfam" id="PF00326">
    <property type="entry name" value="Peptidase_S9"/>
    <property type="match status" value="1"/>
</dbReference>
<keyword evidence="5" id="KW-1185">Reference proteome</keyword>
<dbReference type="GO" id="GO:0006508">
    <property type="term" value="P:proteolysis"/>
    <property type="evidence" value="ECO:0007669"/>
    <property type="project" value="InterPro"/>
</dbReference>
<dbReference type="STRING" id="29172.A0A0D8XPV2"/>
<reference evidence="5" key="2">
    <citation type="journal article" date="2016" name="Sci. Rep.">
        <title>Dictyocaulus viviparus genome, variome and transcriptome elucidate lungworm biology and support future intervention.</title>
        <authorList>
            <person name="McNulty S.N."/>
            <person name="Strube C."/>
            <person name="Rosa B.A."/>
            <person name="Martin J.C."/>
            <person name="Tyagi R."/>
            <person name="Choi Y.J."/>
            <person name="Wang Q."/>
            <person name="Hallsworth Pepin K."/>
            <person name="Zhang X."/>
            <person name="Ozersky P."/>
            <person name="Wilson R.K."/>
            <person name="Sternberg P.W."/>
            <person name="Gasser R.B."/>
            <person name="Mitreva M."/>
        </authorList>
    </citation>
    <scope>NUCLEOTIDE SEQUENCE [LARGE SCALE GENOMIC DNA]</scope>
    <source>
        <strain evidence="5">HannoverDv2000</strain>
    </source>
</reference>
<evidence type="ECO:0000256" key="1">
    <source>
        <dbReference type="ARBA" id="ARBA00022801"/>
    </source>
</evidence>
<accession>A0A0D8XPV2</accession>
<evidence type="ECO:0000313" key="4">
    <source>
        <dbReference type="EMBL" id="KJH45814.1"/>
    </source>
</evidence>
<sequence length="898" mass="101842">MSNPKEKTVISNRKGVKAIVLGRNFKGSRVLVGLNDINPSYHNIYSFDLITDSMTLVMKNDRFARIFVDNNLNIRLASEEQLDGSMKYYRVSDYANPLSLTSDFMEWVEYIVVKVDDISITKPIGFDKYNKNMYWLWSDESTDLGKLVMFPFDIPQQKVVLYTSKRGQIEEVLFHPTDMTLLTVTEVYHKPKLYVANNSIIYDIQYLESVRPDALLKIIFMSSGREAERFFFATYSSWLALGIDTKYKKFIGPQKNANFALFYFEVKLLFNDRPELLSYKLNRQVGFEFKARDNVVIQAYISLPPDVLLRRPEDVPVTDRSFAELGMIPTVPQKLIAHIHDGPKTRDYYGFSPINVWLTNRGYAVLQVNYRGSTGFGKRFRNAGYGEFSRKMHHDILDAVEFVIAKNITNRSSIAIMGDSYGGYETLAALTFTPDTFACGVDMFGPSNLISLMETFPSYWKGYYQDFVRLLGGDVHTEKGRQSLKERSPLFHAGKVKKPIIIFQGSNDPRVKQQQSDQFVNALKEHNIPVSYVLFPDEGHGFRKASNNLAMNGFIEKFLYSCLGGRYEPYHQGQYNSSAILKSDGFSEVNMESATSFLTPIPPLFQNLVPSALPSPLALFQLMMQCFCMMGIIPNQPMAPTHSSEEPHLPQPTIPPHSLYNTAPPDSVMSKQPFIESDPFYSTIPPNSLYGAAPSDSMIPGRSFIEPASFYRVFQPHLSYTFGPPNPMTLTASFIKPNLFHMIIPSHSQYITGPYNRVLPTQSFVESTPFQPMMPQYSLNRVDPSITAKSTQSSVEPVTLNLMMPPDSVIKISTSGRMMPTQPYVNPLSSQDMVSPYYVDEVGTYRQIVSTQSIPFQSMTAPQPLVKRAPFEQIMAPRPNSNLHYRPPADTVFISIHS</sequence>
<dbReference type="SUPFAM" id="SSF53474">
    <property type="entry name" value="alpha/beta-Hydrolases"/>
    <property type="match status" value="1"/>
</dbReference>
<evidence type="ECO:0000313" key="5">
    <source>
        <dbReference type="Proteomes" id="UP000053766"/>
    </source>
</evidence>
<dbReference type="AlphaFoldDB" id="A0A0D8XPV2"/>
<dbReference type="InterPro" id="IPR001375">
    <property type="entry name" value="Peptidase_S9_cat"/>
</dbReference>
<protein>
    <submittedName>
        <fullName evidence="4">Peptidase, S9A/B/C family, catalytic domain protein</fullName>
    </submittedName>
</protein>
<name>A0A0D8XPV2_DICVI</name>
<evidence type="ECO:0000256" key="2">
    <source>
        <dbReference type="SAM" id="MobiDB-lite"/>
    </source>
</evidence>
<dbReference type="Proteomes" id="UP000053766">
    <property type="component" value="Unassembled WGS sequence"/>
</dbReference>
<dbReference type="GO" id="GO:0004252">
    <property type="term" value="F:serine-type endopeptidase activity"/>
    <property type="evidence" value="ECO:0007669"/>
    <property type="project" value="TreeGrafter"/>
</dbReference>